<keyword evidence="2" id="KW-1185">Reference proteome</keyword>
<dbReference type="PANTHER" id="PTHR18964:SF146">
    <property type="entry name" value="POLYPHOSPHATE GLUCOKINASE"/>
    <property type="match status" value="1"/>
</dbReference>
<dbReference type="NCBIfam" id="NF045942">
    <property type="entry name" value="PolPhglucPhase"/>
    <property type="match status" value="1"/>
</dbReference>
<organism evidence="1 2">
    <name type="scientific">Chloracidobacterium sp. N</name>
    <dbReference type="NCBI Taxonomy" id="2821540"/>
    <lineage>
        <taxon>Bacteria</taxon>
        <taxon>Pseudomonadati</taxon>
        <taxon>Acidobacteriota</taxon>
        <taxon>Terriglobia</taxon>
        <taxon>Terriglobales</taxon>
        <taxon>Acidobacteriaceae</taxon>
        <taxon>Chloracidobacterium</taxon>
        <taxon>Chloracidobacterium aggregatum</taxon>
    </lineage>
</organism>
<evidence type="ECO:0000313" key="2">
    <source>
        <dbReference type="Proteomes" id="UP000677668"/>
    </source>
</evidence>
<name>A0ABX8B604_9BACT</name>
<gene>
    <name evidence="1" type="ORF">J8C05_05970</name>
</gene>
<sequence>MGIDIGGTGVKGAPVDLRTGTLTQERFRLLTPQPATPDAIAETVFELIRHFGWSERDGAIGIGLPSVVKHGIAHTAGNIDPSWIGCDAATLFKNTTGYTVTLLNDADAAGLAEMRFGAGRDLAGLVAVVTLGTGIGTALFCEGRLIPNTELGHLIIRDKDAERRASLAARERQNWSWKKWAGYVSEYLTELHRLLWCDAFVLGGGASNRFDKFAAYLTCPAPVLPARMANLAGIIGAALATVPAAHARAKSPS</sequence>
<evidence type="ECO:0000313" key="1">
    <source>
        <dbReference type="EMBL" id="QUV94964.1"/>
    </source>
</evidence>
<dbReference type="EMBL" id="CP072642">
    <property type="protein sequence ID" value="QUV94964.1"/>
    <property type="molecule type" value="Genomic_DNA"/>
</dbReference>
<dbReference type="CDD" id="cd24058">
    <property type="entry name" value="ASKHA_NBD_ROK_PPGK"/>
    <property type="match status" value="1"/>
</dbReference>
<protein>
    <submittedName>
        <fullName evidence="1">ROK family protein</fullName>
    </submittedName>
</protein>
<dbReference type="Proteomes" id="UP000677668">
    <property type="component" value="Chromosome 1"/>
</dbReference>
<reference evidence="1 2" key="1">
    <citation type="submission" date="2021-03" db="EMBL/GenBank/DDBJ databases">
        <title>Genomic and phenotypic characterization of Chloracidobacterium isolates provides evidence for multiple species.</title>
        <authorList>
            <person name="Saini M.K."/>
            <person name="Costas A.M.G."/>
            <person name="Tank M."/>
            <person name="Bryant D.A."/>
        </authorList>
    </citation>
    <scope>NUCLEOTIDE SEQUENCE [LARGE SCALE GENOMIC DNA]</scope>
    <source>
        <strain evidence="1 2">N</strain>
    </source>
</reference>
<dbReference type="Pfam" id="PF00480">
    <property type="entry name" value="ROK"/>
    <property type="match status" value="1"/>
</dbReference>
<dbReference type="SUPFAM" id="SSF53067">
    <property type="entry name" value="Actin-like ATPase domain"/>
    <property type="match status" value="1"/>
</dbReference>
<dbReference type="InterPro" id="IPR000600">
    <property type="entry name" value="ROK"/>
</dbReference>
<dbReference type="InterPro" id="IPR043129">
    <property type="entry name" value="ATPase_NBD"/>
</dbReference>
<dbReference type="PANTHER" id="PTHR18964">
    <property type="entry name" value="ROK (REPRESSOR, ORF, KINASE) FAMILY"/>
    <property type="match status" value="1"/>
</dbReference>
<proteinExistence type="predicted"/>
<dbReference type="Gene3D" id="3.30.420.40">
    <property type="match status" value="2"/>
</dbReference>
<accession>A0ABX8B604</accession>